<dbReference type="GO" id="GO:0031369">
    <property type="term" value="F:translation initiation factor binding"/>
    <property type="evidence" value="ECO:0007669"/>
    <property type="project" value="TreeGrafter"/>
</dbReference>
<dbReference type="PANTHER" id="PTHR12960:SF0">
    <property type="entry name" value="MRNA EXPORT FACTOR GLE1"/>
    <property type="match status" value="1"/>
</dbReference>
<feature type="region of interest" description="Disordered" evidence="11">
    <location>
        <begin position="377"/>
        <end position="507"/>
    </location>
</feature>
<keyword evidence="6" id="KW-0811">Translocation</keyword>
<feature type="region of interest" description="Disordered" evidence="11">
    <location>
        <begin position="1"/>
        <end position="27"/>
    </location>
</feature>
<dbReference type="EMBL" id="HF936260">
    <property type="protein sequence ID" value="CCX33982.1"/>
    <property type="molecule type" value="Genomic_DNA"/>
</dbReference>
<evidence type="ECO:0000256" key="7">
    <source>
        <dbReference type="ARBA" id="ARBA00023132"/>
    </source>
</evidence>
<dbReference type="GO" id="GO:0000822">
    <property type="term" value="F:inositol hexakisphosphate binding"/>
    <property type="evidence" value="ECO:0007669"/>
    <property type="project" value="TreeGrafter"/>
</dbReference>
<dbReference type="GO" id="GO:0044614">
    <property type="term" value="C:nuclear pore cytoplasmic filaments"/>
    <property type="evidence" value="ECO:0007669"/>
    <property type="project" value="TreeGrafter"/>
</dbReference>
<dbReference type="GO" id="GO:0015031">
    <property type="term" value="P:protein transport"/>
    <property type="evidence" value="ECO:0007669"/>
    <property type="project" value="UniProtKB-KW"/>
</dbReference>
<evidence type="ECO:0000256" key="3">
    <source>
        <dbReference type="ARBA" id="ARBA00022448"/>
    </source>
</evidence>
<keyword evidence="7" id="KW-0906">Nuclear pore complex</keyword>
<evidence type="ECO:0000256" key="11">
    <source>
        <dbReference type="SAM" id="MobiDB-lite"/>
    </source>
</evidence>
<evidence type="ECO:0000256" key="2">
    <source>
        <dbReference type="ARBA" id="ARBA00011056"/>
    </source>
</evidence>
<accession>U4LUT1</accession>
<dbReference type="OrthoDB" id="5783963at2759"/>
<evidence type="ECO:0000256" key="8">
    <source>
        <dbReference type="ARBA" id="ARBA00023242"/>
    </source>
</evidence>
<dbReference type="eggNOG" id="KOG2412">
    <property type="taxonomic scope" value="Eukaryota"/>
</dbReference>
<gene>
    <name evidence="12" type="ORF">PCON_02245</name>
</gene>
<evidence type="ECO:0000313" key="13">
    <source>
        <dbReference type="Proteomes" id="UP000018144"/>
    </source>
</evidence>
<evidence type="ECO:0000256" key="4">
    <source>
        <dbReference type="ARBA" id="ARBA00022816"/>
    </source>
</evidence>
<feature type="region of interest" description="Disordered" evidence="11">
    <location>
        <begin position="161"/>
        <end position="292"/>
    </location>
</feature>
<evidence type="ECO:0000256" key="10">
    <source>
        <dbReference type="ARBA" id="ARBA00029983"/>
    </source>
</evidence>
<comment type="similarity">
    <text evidence="2">Belongs to the GLE1 family.</text>
</comment>
<dbReference type="GO" id="GO:0005543">
    <property type="term" value="F:phospholipid binding"/>
    <property type="evidence" value="ECO:0007669"/>
    <property type="project" value="TreeGrafter"/>
</dbReference>
<dbReference type="Pfam" id="PF07817">
    <property type="entry name" value="GLE1"/>
    <property type="match status" value="1"/>
</dbReference>
<feature type="compositionally biased region" description="Basic and acidic residues" evidence="11">
    <location>
        <begin position="377"/>
        <end position="464"/>
    </location>
</feature>
<keyword evidence="3" id="KW-0813">Transport</keyword>
<feature type="compositionally biased region" description="Low complexity" evidence="11">
    <location>
        <begin position="465"/>
        <end position="492"/>
    </location>
</feature>
<sequence>MSTTTATVSSPRDLSSPPPSQEFPAISPTLRHLWKNGKPAGSYGCVREVYHPLSPLAEPSAILYYESEGDDEDNSHSSRPMLPHASPIPRRNPPVGTLGARSGNANNVALDNKSPNFASLSRKRTQQADVSDLFGLPTNAVHILTDEETKAKRSRNDLLSGRKLSYGTSPYDTEPTESDYNAETPKTPASSADETQSPRTPKGKGSVREEGPASERKLQESPKFVPSSETVRGPSQQKTPNQHTYRKLPTTSPRTFPLPESPIGSEQGSAHSSRAVSVEGSPVHTANSKERLETRNRAAAHAEALANRLEILHIKAQEYSESITRQPIDKKLARELDALFSKENRFDPREAALLEEQYQQKIRAVYEKRVAEEQKQLEIERKEQERLRAAEAARKAAEEQKQREEEERRRKQEEELERKRQEMVAARAAREEQQKREAETKRQAEEKARQEQAARQKAESDRQAAAKAQQDAAAAQVSQVSQAPQASQAVAQTPTQPSGPQVYGRRSMETERANVQRVISNLKALKTLNPGYLKDSGLKQIRRDMMPKFGQLTGERQQTVQVRESIKTMLNQVMKITGPSTPVSKYTFYPPDSDVSLPAGFVWIVNELAKMAVKQVLQECTSKPDAADSIGVVIAAIFADNKYSAGGKSLIDIFVARFLKRNPILLGEDGPDNTDADRARLMWKRDDDGQTEREDSYATRIQALTAGFVAIAGRDFGKSTMTNPYPPFNLWHALTTILNKPVDKLTNTHYFAVNTILQSGGKKLCGIYGRQAKKVIMIAVGPWAERGMQSQSLGAQSVIATGLVMQKSDWWDAVR</sequence>
<dbReference type="STRING" id="1076935.U4LUT1"/>
<keyword evidence="5" id="KW-0653">Protein transport</keyword>
<dbReference type="AlphaFoldDB" id="U4LUT1"/>
<proteinExistence type="inferred from homology"/>
<feature type="region of interest" description="Disordered" evidence="11">
    <location>
        <begin position="64"/>
        <end position="113"/>
    </location>
</feature>
<keyword evidence="4" id="KW-0509">mRNA transport</keyword>
<feature type="compositionally biased region" description="Polar residues" evidence="11">
    <location>
        <begin position="187"/>
        <end position="199"/>
    </location>
</feature>
<dbReference type="Gene3D" id="1.25.40.510">
    <property type="entry name" value="GLE1-like"/>
    <property type="match status" value="1"/>
</dbReference>
<keyword evidence="8" id="KW-0539">Nucleus</keyword>
<protein>
    <recommendedName>
        <fullName evidence="9">mRNA export factor GLE1</fullName>
    </recommendedName>
    <alternativeName>
        <fullName evidence="10">Nucleoporin GLE1</fullName>
    </alternativeName>
</protein>
<feature type="compositionally biased region" description="Basic and acidic residues" evidence="11">
    <location>
        <begin position="206"/>
        <end position="220"/>
    </location>
</feature>
<evidence type="ECO:0000256" key="6">
    <source>
        <dbReference type="ARBA" id="ARBA00023010"/>
    </source>
</evidence>
<dbReference type="GO" id="GO:0005737">
    <property type="term" value="C:cytoplasm"/>
    <property type="evidence" value="ECO:0007669"/>
    <property type="project" value="TreeGrafter"/>
</dbReference>
<name>U4LUT1_PYROM</name>
<evidence type="ECO:0000256" key="1">
    <source>
        <dbReference type="ARBA" id="ARBA00004567"/>
    </source>
</evidence>
<feature type="compositionally biased region" description="Polar residues" evidence="11">
    <location>
        <begin position="227"/>
        <end position="254"/>
    </location>
</feature>
<dbReference type="InterPro" id="IPR038506">
    <property type="entry name" value="GLE1-like_sf"/>
</dbReference>
<keyword evidence="13" id="KW-1185">Reference proteome</keyword>
<dbReference type="InterPro" id="IPR012476">
    <property type="entry name" value="GLE1"/>
</dbReference>
<dbReference type="PANTHER" id="PTHR12960">
    <property type="entry name" value="GLE-1-RELATED"/>
    <property type="match status" value="1"/>
</dbReference>
<feature type="compositionally biased region" description="Polar residues" evidence="11">
    <location>
        <begin position="103"/>
        <end position="113"/>
    </location>
</feature>
<evidence type="ECO:0000256" key="5">
    <source>
        <dbReference type="ARBA" id="ARBA00022927"/>
    </source>
</evidence>
<dbReference type="Proteomes" id="UP000018144">
    <property type="component" value="Unassembled WGS sequence"/>
</dbReference>
<evidence type="ECO:0000313" key="12">
    <source>
        <dbReference type="EMBL" id="CCX33982.1"/>
    </source>
</evidence>
<evidence type="ECO:0000256" key="9">
    <source>
        <dbReference type="ARBA" id="ARBA00026227"/>
    </source>
</evidence>
<reference evidence="12 13" key="1">
    <citation type="journal article" date="2013" name="PLoS Genet.">
        <title>The genome and development-dependent transcriptomes of Pyronema confluens: a window into fungal evolution.</title>
        <authorList>
            <person name="Traeger S."/>
            <person name="Altegoer F."/>
            <person name="Freitag M."/>
            <person name="Gabaldon T."/>
            <person name="Kempken F."/>
            <person name="Kumar A."/>
            <person name="Marcet-Houben M."/>
            <person name="Poggeler S."/>
            <person name="Stajich J.E."/>
            <person name="Nowrousian M."/>
        </authorList>
    </citation>
    <scope>NUCLEOTIDE SEQUENCE [LARGE SCALE GENOMIC DNA]</scope>
    <source>
        <strain evidence="13">CBS 100304</strain>
        <tissue evidence="12">Vegetative mycelium</tissue>
    </source>
</reference>
<dbReference type="GO" id="GO:0016973">
    <property type="term" value="P:poly(A)+ mRNA export from nucleus"/>
    <property type="evidence" value="ECO:0007669"/>
    <property type="project" value="InterPro"/>
</dbReference>
<comment type="subcellular location">
    <subcellularLocation>
        <location evidence="1">Nucleus</location>
        <location evidence="1">Nuclear pore complex</location>
    </subcellularLocation>
</comment>
<organism evidence="12 13">
    <name type="scientific">Pyronema omphalodes (strain CBS 100304)</name>
    <name type="common">Pyronema confluens</name>
    <dbReference type="NCBI Taxonomy" id="1076935"/>
    <lineage>
        <taxon>Eukaryota</taxon>
        <taxon>Fungi</taxon>
        <taxon>Dikarya</taxon>
        <taxon>Ascomycota</taxon>
        <taxon>Pezizomycotina</taxon>
        <taxon>Pezizomycetes</taxon>
        <taxon>Pezizales</taxon>
        <taxon>Pyronemataceae</taxon>
        <taxon>Pyronema</taxon>
    </lineage>
</organism>
<feature type="compositionally biased region" description="Polar residues" evidence="11">
    <location>
        <begin position="264"/>
        <end position="275"/>
    </location>
</feature>